<evidence type="ECO:0000256" key="3">
    <source>
        <dbReference type="ARBA" id="ARBA00022692"/>
    </source>
</evidence>
<protein>
    <submittedName>
        <fullName evidence="10">Murein biosynthesis integral membrane protein MurJ</fullName>
    </submittedName>
</protein>
<feature type="transmembrane region" description="Helical" evidence="9">
    <location>
        <begin position="405"/>
        <end position="427"/>
    </location>
</feature>
<feature type="transmembrane region" description="Helical" evidence="9">
    <location>
        <begin position="339"/>
        <end position="364"/>
    </location>
</feature>
<feature type="compositionally biased region" description="Polar residues" evidence="8">
    <location>
        <begin position="628"/>
        <end position="641"/>
    </location>
</feature>
<dbReference type="InterPro" id="IPR011009">
    <property type="entry name" value="Kinase-like_dom_sf"/>
</dbReference>
<dbReference type="Pfam" id="PF03023">
    <property type="entry name" value="MurJ"/>
    <property type="match status" value="1"/>
</dbReference>
<evidence type="ECO:0000256" key="8">
    <source>
        <dbReference type="SAM" id="MobiDB-lite"/>
    </source>
</evidence>
<feature type="transmembrane region" description="Helical" evidence="9">
    <location>
        <begin position="90"/>
        <end position="117"/>
    </location>
</feature>
<dbReference type="Proteomes" id="UP000710815">
    <property type="component" value="Unassembled WGS sequence"/>
</dbReference>
<feature type="region of interest" description="Disordered" evidence="8">
    <location>
        <begin position="589"/>
        <end position="697"/>
    </location>
</feature>
<feature type="transmembrane region" description="Helical" evidence="9">
    <location>
        <begin position="202"/>
        <end position="220"/>
    </location>
</feature>
<evidence type="ECO:0000256" key="1">
    <source>
        <dbReference type="ARBA" id="ARBA00004651"/>
    </source>
</evidence>
<keyword evidence="4" id="KW-0133">Cell shape</keyword>
<reference evidence="10 11" key="1">
    <citation type="journal article" date="2021" name="Environ. Microbiol.">
        <title>Genetic insights into the dark matter of the mammalian gut microbiota through targeted genome reconstruction.</title>
        <authorList>
            <person name="Lugli G.A."/>
            <person name="Alessandri G."/>
            <person name="Milani C."/>
            <person name="Viappiani A."/>
            <person name="Fontana F."/>
            <person name="Tarracchini C."/>
            <person name="Mancabelli L."/>
            <person name="Argentini C."/>
            <person name="Ruiz L."/>
            <person name="Margolles A."/>
            <person name="van Sinderen D."/>
            <person name="Turroni F."/>
            <person name="Ventura M."/>
        </authorList>
    </citation>
    <scope>NUCLEOTIDE SEQUENCE [LARGE SCALE GENOMIC DNA]</scope>
    <source>
        <strain evidence="10 11">MA1</strain>
    </source>
</reference>
<keyword evidence="3 9" id="KW-0812">Transmembrane</keyword>
<accession>A0ABS9VTG2</accession>
<feature type="region of interest" description="Disordered" evidence="8">
    <location>
        <begin position="1205"/>
        <end position="1301"/>
    </location>
</feature>
<keyword evidence="6 9" id="KW-1133">Transmembrane helix</keyword>
<dbReference type="SUPFAM" id="SSF56112">
    <property type="entry name" value="Protein kinase-like (PK-like)"/>
    <property type="match status" value="1"/>
</dbReference>
<sequence length="1406" mass="147210">MSSSSSSLGRNSMIMAAGTAASRVTGQVRTILLAAALGTTGMAANAYQAGAMIPQAVFTLVSGGIFNAVLVPQIVRTLQQKDAEERLNKLITLAIALLGGITLLMAAATPLLTMLYVRGTPEMLALTNAFTLWCMPQIFFYGLYTVLGQILAAKDHFGTYAWSSVGANLISCAGFTAFIVLFGRSTEQPVGFWTGGKLALTAGTWTLGVAFQALILFLPLTRCGIRYRPRWGLSGIGLKSMGSVAGWSVGIVVLDQLVNIITTNITTSAPDRARTELGMNMLDVAGNATYQNALTLYMLPYSLIAVSVATALFPKISRAIAEHDIADARETLSQSLRSVGVLMVFFTVAFIVLPVPIIVALLPSVSVKEAMLIATPLTMLGLGLPVSSAYLIIQRTFYAFEDGRTPFMFMLLFNVIFVALVLGGAAFTSPTDWITMVGIGSAAGHLLAFPFLIPSLRRRFEGRLDGRRIAAAYGKAILAGGAATVLGLFARGPVYALLGIWTSSDAAEARSRDAAAANGGHTPTMADAMSMNWLQAVGACVLLTITITATYLIVLWLLRSRELIDLVRPLLARVTRRGAADTTTAATAVANGAGSTNNTDDPAKAATGVPHVSSEPPAPPAQDHARNRVQNPVRSARNATSAARPEAAAIPSPSTTPTTRMAPTPAAVRPRSAQSPSLHQPSRHNAHGTNGANMKPQLGDTIINRYTLVSQLREAPGLLAWRASDRVLTRDCQLFIVTDSSVLSQVNASAASLALMRDPRFTQVLQLQHDEHIAIVITQLDAGLSLTEYLRGPAGHILSYDAIRSIMGELASAIGMLLSQGLGHDAISTDTVRISATGIQLADIPVSSMIADLSGADGLKLGEESLAVRQLAAVLYALLTRTPSSADTVFDLNRIGDDVPGEFKLICKRGLGLRYGSEDRDLPMSSLAEIDALLGPWTPLSKLHERDIALPGVAGAETITTTPLRDVDPADIMDVPSSVVSRMALPPLAMEMPQYASALTSDDVVDVTPLAGDFFRAFDGSQSSSTVNNTTMSLDVSSIRHELHHDDAGVAGASGSAAGIAGGVGSGAVADAATTVQPPVVDPIAAAAAQSMPTVPIQTHPHAEPVATPVAPVPNAGAEEEGEKTMIIPPVNAPKPPSLPPAAAKVPYVNQIYKIESQDNDVSDEALLGSLPTKIVAIVVGIAVVAAAGYFAVQALNNDSTGNITNGSSNSADPWSQQNIDEVPFGNSTNGQSGSSDENSSGSGSSDSGSSDKSSGSSSGSSSSDKSSSSNKSSGSSTTKNTADKNAKKVPEPKYENTTPLTITSQNFVTNPGGQSGFAFALHLSQPSKVYRMTITINSSGGTGYVRANTTGDPTQGEQVAKFSFAEGGTTEVKFDKVVTAQDLILWVPMDSLPGNQLYIQKVELF</sequence>
<feature type="compositionally biased region" description="Low complexity" evidence="8">
    <location>
        <begin position="589"/>
        <end position="599"/>
    </location>
</feature>
<feature type="transmembrane region" description="Helical" evidence="9">
    <location>
        <begin position="533"/>
        <end position="558"/>
    </location>
</feature>
<dbReference type="InterPro" id="IPR004268">
    <property type="entry name" value="MurJ"/>
</dbReference>
<keyword evidence="5" id="KW-0573">Peptidoglycan synthesis</keyword>
<feature type="compositionally biased region" description="Polar residues" evidence="8">
    <location>
        <begin position="1212"/>
        <end position="1232"/>
    </location>
</feature>
<dbReference type="CDD" id="cd13123">
    <property type="entry name" value="MATE_MurJ_like"/>
    <property type="match status" value="1"/>
</dbReference>
<gene>
    <name evidence="10" type="ORF">JS533_003635</name>
</gene>
<feature type="transmembrane region" description="Helical" evidence="9">
    <location>
        <begin position="294"/>
        <end position="313"/>
    </location>
</feature>
<evidence type="ECO:0000256" key="2">
    <source>
        <dbReference type="ARBA" id="ARBA00022475"/>
    </source>
</evidence>
<evidence type="ECO:0000313" key="11">
    <source>
        <dbReference type="Proteomes" id="UP000710815"/>
    </source>
</evidence>
<keyword evidence="2" id="KW-1003">Cell membrane</keyword>
<comment type="caution">
    <text evidence="10">The sequence shown here is derived from an EMBL/GenBank/DDBJ whole genome shotgun (WGS) entry which is preliminary data.</text>
</comment>
<feature type="transmembrane region" description="Helical" evidence="9">
    <location>
        <begin position="433"/>
        <end position="456"/>
    </location>
</feature>
<evidence type="ECO:0000256" key="7">
    <source>
        <dbReference type="ARBA" id="ARBA00023136"/>
    </source>
</evidence>
<organism evidence="10 11">
    <name type="scientific">Bifidobacterium amazonense</name>
    <dbReference type="NCBI Taxonomy" id="2809027"/>
    <lineage>
        <taxon>Bacteria</taxon>
        <taxon>Bacillati</taxon>
        <taxon>Actinomycetota</taxon>
        <taxon>Actinomycetes</taxon>
        <taxon>Bifidobacteriales</taxon>
        <taxon>Bifidobacteriaceae</taxon>
        <taxon>Bifidobacterium</taxon>
    </lineage>
</organism>
<feature type="transmembrane region" description="Helical" evidence="9">
    <location>
        <begin position="232"/>
        <end position="254"/>
    </location>
</feature>
<dbReference type="InterPro" id="IPR051050">
    <property type="entry name" value="Lipid_II_flippase_MurJ/MviN"/>
</dbReference>
<feature type="compositionally biased region" description="Basic and acidic residues" evidence="8">
    <location>
        <begin position="1282"/>
        <end position="1295"/>
    </location>
</feature>
<keyword evidence="11" id="KW-1185">Reference proteome</keyword>
<evidence type="ECO:0000256" key="5">
    <source>
        <dbReference type="ARBA" id="ARBA00022984"/>
    </source>
</evidence>
<comment type="subcellular location">
    <subcellularLocation>
        <location evidence="1">Cell membrane</location>
        <topology evidence="1">Multi-pass membrane protein</topology>
    </subcellularLocation>
</comment>
<dbReference type="RefSeq" id="WP_241513166.1">
    <property type="nucleotide sequence ID" value="NZ_JAFEJT020000009.1"/>
</dbReference>
<feature type="transmembrane region" description="Helical" evidence="9">
    <location>
        <begin position="370"/>
        <end position="393"/>
    </location>
</feature>
<feature type="compositionally biased region" description="Low complexity" evidence="8">
    <location>
        <begin position="645"/>
        <end position="667"/>
    </location>
</feature>
<dbReference type="PANTHER" id="PTHR47019">
    <property type="entry name" value="LIPID II FLIPPASE MURJ"/>
    <property type="match status" value="1"/>
</dbReference>
<dbReference type="PANTHER" id="PTHR47019:SF1">
    <property type="entry name" value="LIPID II FLIPPASE MURJ"/>
    <property type="match status" value="1"/>
</dbReference>
<reference evidence="10 11" key="2">
    <citation type="journal article" date="2021" name="Syst. Appl. Microbiol.">
        <title>Phylogenetic classification of ten novel species belonging to the genus Bifidobacterium comprising B. phasiani sp. nov., B. pongonis sp. nov., B. saguinibicoloris sp. nov., B. colobi sp. nov., B. simiiventris sp. nov., B. santillanense sp. nov., B. miconis sp. nov., B. amazonense sp. nov., B. pluvialisilvae sp. nov., and B. miconisargentati sp. nov.</title>
        <authorList>
            <person name="Lugli G.A."/>
            <person name="Calvete-Torre I."/>
            <person name="Alessandri G."/>
            <person name="Milani C."/>
            <person name="Turroni F."/>
            <person name="Laiolo P."/>
            <person name="Ossiprandi M.C."/>
            <person name="Margolles A."/>
            <person name="Ruiz L."/>
            <person name="Ventura M."/>
        </authorList>
    </citation>
    <scope>NUCLEOTIDE SEQUENCE [LARGE SCALE GENOMIC DNA]</scope>
    <source>
        <strain evidence="10 11">MA1</strain>
    </source>
</reference>
<feature type="transmembrane region" description="Helical" evidence="9">
    <location>
        <begin position="123"/>
        <end position="147"/>
    </location>
</feature>
<proteinExistence type="predicted"/>
<keyword evidence="7 9" id="KW-0472">Membrane</keyword>
<feature type="transmembrane region" description="Helical" evidence="9">
    <location>
        <begin position="159"/>
        <end position="182"/>
    </location>
</feature>
<feature type="compositionally biased region" description="Low complexity" evidence="8">
    <location>
        <begin position="1233"/>
        <end position="1281"/>
    </location>
</feature>
<evidence type="ECO:0000313" key="10">
    <source>
        <dbReference type="EMBL" id="MCH9275368.1"/>
    </source>
</evidence>
<feature type="transmembrane region" description="Helical" evidence="9">
    <location>
        <begin position="56"/>
        <end position="78"/>
    </location>
</feature>
<evidence type="ECO:0000256" key="4">
    <source>
        <dbReference type="ARBA" id="ARBA00022960"/>
    </source>
</evidence>
<dbReference type="EMBL" id="JAFEJT020000009">
    <property type="protein sequence ID" value="MCH9275368.1"/>
    <property type="molecule type" value="Genomic_DNA"/>
</dbReference>
<name>A0ABS9VTG2_9BIFI</name>
<evidence type="ECO:0000256" key="6">
    <source>
        <dbReference type="ARBA" id="ARBA00022989"/>
    </source>
</evidence>
<evidence type="ECO:0000256" key="9">
    <source>
        <dbReference type="SAM" id="Phobius"/>
    </source>
</evidence>